<feature type="compositionally biased region" description="Low complexity" evidence="2">
    <location>
        <begin position="78"/>
        <end position="99"/>
    </location>
</feature>
<dbReference type="InterPro" id="IPR002190">
    <property type="entry name" value="MHD_dom"/>
</dbReference>
<dbReference type="Ensembl" id="ENSUPAT00010029161.1">
    <property type="protein sequence ID" value="ENSUPAP00010025629.1"/>
    <property type="gene ID" value="ENSUPAG00010020253.1"/>
</dbReference>
<evidence type="ECO:0000256" key="2">
    <source>
        <dbReference type="SAM" id="MobiDB-lite"/>
    </source>
</evidence>
<reference evidence="4" key="1">
    <citation type="submission" date="2025-08" db="UniProtKB">
        <authorList>
            <consortium name="Ensembl"/>
        </authorList>
    </citation>
    <scope>IDENTIFICATION</scope>
</reference>
<dbReference type="InterPro" id="IPR021072">
    <property type="entry name" value="MAGE_N"/>
</dbReference>
<accession>A0A8D2IC07</accession>
<keyword evidence="1" id="KW-0825">Tumor antigen</keyword>
<feature type="domain" description="MAGE" evidence="3">
    <location>
        <begin position="130"/>
        <end position="329"/>
    </location>
</feature>
<dbReference type="InterPro" id="IPR041898">
    <property type="entry name" value="MAGE_WH1"/>
</dbReference>
<evidence type="ECO:0000256" key="1">
    <source>
        <dbReference type="ARBA" id="ARBA00084104"/>
    </source>
</evidence>
<dbReference type="PANTHER" id="PTHR11736">
    <property type="entry name" value="MELANOMA-ASSOCIATED ANTIGEN MAGE ANTIGEN"/>
    <property type="match status" value="1"/>
</dbReference>
<gene>
    <name evidence="4" type="primary">MAGEA10</name>
</gene>
<feature type="compositionally biased region" description="Low complexity" evidence="2">
    <location>
        <begin position="40"/>
        <end position="68"/>
    </location>
</feature>
<dbReference type="AlphaFoldDB" id="A0A8D2IC07"/>
<proteinExistence type="predicted"/>
<dbReference type="PROSITE" id="PS50838">
    <property type="entry name" value="MAGE"/>
    <property type="match status" value="1"/>
</dbReference>
<feature type="compositionally biased region" description="Polar residues" evidence="2">
    <location>
        <begin position="100"/>
        <end position="125"/>
    </location>
</feature>
<organism evidence="4 5">
    <name type="scientific">Urocitellus parryii</name>
    <name type="common">Arctic ground squirrel</name>
    <name type="synonym">Spermophilus parryii</name>
    <dbReference type="NCBI Taxonomy" id="9999"/>
    <lineage>
        <taxon>Eukaryota</taxon>
        <taxon>Metazoa</taxon>
        <taxon>Chordata</taxon>
        <taxon>Craniata</taxon>
        <taxon>Vertebrata</taxon>
        <taxon>Euteleostomi</taxon>
        <taxon>Mammalia</taxon>
        <taxon>Eutheria</taxon>
        <taxon>Euarchontoglires</taxon>
        <taxon>Glires</taxon>
        <taxon>Rodentia</taxon>
        <taxon>Sciuromorpha</taxon>
        <taxon>Sciuridae</taxon>
        <taxon>Xerinae</taxon>
        <taxon>Marmotini</taxon>
        <taxon>Urocitellus</taxon>
    </lineage>
</organism>
<dbReference type="SMART" id="SM01392">
    <property type="entry name" value="MAGE_N"/>
    <property type="match status" value="1"/>
</dbReference>
<dbReference type="Proteomes" id="UP000694417">
    <property type="component" value="Unplaced"/>
</dbReference>
<keyword evidence="5" id="KW-1185">Reference proteome</keyword>
<dbReference type="PANTHER" id="PTHR11736:SF153">
    <property type="entry name" value="MELANOMA-ASSOCIATED ANTIGEN 10"/>
    <property type="match status" value="1"/>
</dbReference>
<reference evidence="4" key="2">
    <citation type="submission" date="2025-09" db="UniProtKB">
        <authorList>
            <consortium name="Ensembl"/>
        </authorList>
    </citation>
    <scope>IDENTIFICATION</scope>
</reference>
<evidence type="ECO:0000313" key="4">
    <source>
        <dbReference type="Ensembl" id="ENSUPAP00010025629.1"/>
    </source>
</evidence>
<dbReference type="Pfam" id="PF01454">
    <property type="entry name" value="MAGE"/>
    <property type="match status" value="1"/>
</dbReference>
<dbReference type="GO" id="GO:0000122">
    <property type="term" value="P:negative regulation of transcription by RNA polymerase II"/>
    <property type="evidence" value="ECO:0007669"/>
    <property type="project" value="TreeGrafter"/>
</dbReference>
<dbReference type="InterPro" id="IPR037445">
    <property type="entry name" value="MAGE"/>
</dbReference>
<dbReference type="SMART" id="SM01373">
    <property type="entry name" value="MAGE"/>
    <property type="match status" value="1"/>
</dbReference>
<dbReference type="FunFam" id="1.10.10.1200:FF:000002">
    <property type="entry name" value="MAGE family member A11"/>
    <property type="match status" value="1"/>
</dbReference>
<dbReference type="FunFam" id="1.10.10.1210:FF:000001">
    <property type="entry name" value="melanoma-associated antigen D1"/>
    <property type="match status" value="1"/>
</dbReference>
<name>A0A8D2IC07_UROPR</name>
<dbReference type="Gene3D" id="1.10.10.1200">
    <property type="entry name" value="MAGE homology domain, winged helix WH1 motif"/>
    <property type="match status" value="1"/>
</dbReference>
<dbReference type="GO" id="GO:0005829">
    <property type="term" value="C:cytosol"/>
    <property type="evidence" value="ECO:0007669"/>
    <property type="project" value="Ensembl"/>
</dbReference>
<evidence type="ECO:0000259" key="3">
    <source>
        <dbReference type="PROSITE" id="PS50838"/>
    </source>
</evidence>
<dbReference type="Gene3D" id="1.10.10.1210">
    <property type="entry name" value="MAGE homology domain, winged helix WH2 motif"/>
    <property type="match status" value="1"/>
</dbReference>
<dbReference type="InterPro" id="IPR041899">
    <property type="entry name" value="MAGE_WH2"/>
</dbReference>
<protein>
    <submittedName>
        <fullName evidence="4">MAGE family member A10</fullName>
    </submittedName>
</protein>
<feature type="region of interest" description="Disordered" evidence="2">
    <location>
        <begin position="36"/>
        <end position="125"/>
    </location>
</feature>
<dbReference type="GeneTree" id="ENSGT00940000154972"/>
<evidence type="ECO:0000313" key="5">
    <source>
        <dbReference type="Proteomes" id="UP000694417"/>
    </source>
</evidence>
<dbReference type="Pfam" id="PF12440">
    <property type="entry name" value="MAGE_N"/>
    <property type="match status" value="1"/>
</dbReference>
<sequence>HLLGIKRRRYMLEEDLQAQMEKQALIDAQVSIAVDEEDTSSSSSTCSSSFPSSSSSTSSSCYPLLSSSPEDDFGYDELLSPSQSPLTASSSHTATTSTPCSQSDVSSQGEEGPSTSQSLTVSKSLSRSEIDEKVNDLVEFLLLKYRMKELTTKAEMLNSVIKNYQEHFPVIFSEASECMQLVFGIDLKEVDPSSHSYVLVTTLGLTYDGMLSEVQGMPKAGLLVLILSIIFMEGNCASEEVVWETLSVMGVCAGREHFIYGDPRKLITHDWVQEEYLVYRQVPNSDPAHYEFLWGPRAHNETSKMSLLEFLAKVNGSDPRAFQVWYEEALRDEEEKTGVRENTL</sequence>
<dbReference type="GO" id="GO:0005654">
    <property type="term" value="C:nucleoplasm"/>
    <property type="evidence" value="ECO:0007669"/>
    <property type="project" value="Ensembl"/>
</dbReference>